<reference evidence="1" key="1">
    <citation type="journal article" date="2020" name="Nature">
        <title>Giant virus diversity and host interactions through global metagenomics.</title>
        <authorList>
            <person name="Schulz F."/>
            <person name="Roux S."/>
            <person name="Paez-Espino D."/>
            <person name="Jungbluth S."/>
            <person name="Walsh D.A."/>
            <person name="Denef V.J."/>
            <person name="McMahon K.D."/>
            <person name="Konstantinidis K.T."/>
            <person name="Eloe-Fadrosh E.A."/>
            <person name="Kyrpides N.C."/>
            <person name="Woyke T."/>
        </authorList>
    </citation>
    <scope>NUCLEOTIDE SEQUENCE</scope>
    <source>
        <strain evidence="1">GVMAG-M-3300023110-24</strain>
    </source>
</reference>
<sequence>MGSTPMEIEMEMEVFVHTSSAEMEKMDVVPIYEHVSNGWPEELSNWEQIVLFSLKSAFECALRGDDARKSLLDQIMRGIDLTPIIVDPETQRFYTPNGSEFTNFGHPTEALVARVMYLCAEMSGFRVIMLVPDASVSLPWCDLVRIMYRPDGELVKISVHEVKCNRQLDSQRLGKHVGKDAILRYTSVGEKLRIPLASCNIELDLILMEEMIPGVFRVGNAEINTDGLVVRSKTQMKVTEIHNSPPMVAYL</sequence>
<dbReference type="AlphaFoldDB" id="A0A6C0CYF0"/>
<dbReference type="EMBL" id="MN739509">
    <property type="protein sequence ID" value="QHT09341.1"/>
    <property type="molecule type" value="Genomic_DNA"/>
</dbReference>
<organism evidence="1">
    <name type="scientific">viral metagenome</name>
    <dbReference type="NCBI Taxonomy" id="1070528"/>
    <lineage>
        <taxon>unclassified sequences</taxon>
        <taxon>metagenomes</taxon>
        <taxon>organismal metagenomes</taxon>
    </lineage>
</organism>
<evidence type="ECO:0000313" key="1">
    <source>
        <dbReference type="EMBL" id="QHT09341.1"/>
    </source>
</evidence>
<name>A0A6C0CYF0_9ZZZZ</name>
<proteinExistence type="predicted"/>
<protein>
    <submittedName>
        <fullName evidence="1">Uncharacterized protein</fullName>
    </submittedName>
</protein>
<accession>A0A6C0CYF0</accession>